<feature type="region of interest" description="Disordered" evidence="3">
    <location>
        <begin position="204"/>
        <end position="246"/>
    </location>
</feature>
<feature type="compositionally biased region" description="Low complexity" evidence="3">
    <location>
        <begin position="230"/>
        <end position="246"/>
    </location>
</feature>
<gene>
    <name evidence="5" type="ORF">LADA_0C09384G</name>
</gene>
<evidence type="ECO:0000256" key="2">
    <source>
        <dbReference type="ARBA" id="ARBA00040066"/>
    </source>
</evidence>
<evidence type="ECO:0000313" key="6">
    <source>
        <dbReference type="Proteomes" id="UP000190274"/>
    </source>
</evidence>
<dbReference type="InterPro" id="IPR050357">
    <property type="entry name" value="Arrestin_domain-protein"/>
</dbReference>
<dbReference type="Pfam" id="PF02752">
    <property type="entry name" value="Arrestin_C"/>
    <property type="match status" value="1"/>
</dbReference>
<organism evidence="5 6">
    <name type="scientific">Lachancea dasiensis</name>
    <dbReference type="NCBI Taxonomy" id="1072105"/>
    <lineage>
        <taxon>Eukaryota</taxon>
        <taxon>Fungi</taxon>
        <taxon>Dikarya</taxon>
        <taxon>Ascomycota</taxon>
        <taxon>Saccharomycotina</taxon>
        <taxon>Saccharomycetes</taxon>
        <taxon>Saccharomycetales</taxon>
        <taxon>Saccharomycetaceae</taxon>
        <taxon>Lachancea</taxon>
    </lineage>
</organism>
<dbReference type="InterPro" id="IPR011021">
    <property type="entry name" value="Arrestin-like_N"/>
</dbReference>
<feature type="domain" description="Arrestin C-terminal-like" evidence="4">
    <location>
        <begin position="248"/>
        <end position="383"/>
    </location>
</feature>
<dbReference type="EMBL" id="LT598459">
    <property type="protein sequence ID" value="SCU83048.1"/>
    <property type="molecule type" value="Genomic_DNA"/>
</dbReference>
<evidence type="ECO:0000256" key="3">
    <source>
        <dbReference type="SAM" id="MobiDB-lite"/>
    </source>
</evidence>
<dbReference type="InterPro" id="IPR014752">
    <property type="entry name" value="Arrestin-like_C"/>
</dbReference>
<accession>A0A1G4J0F1</accession>
<dbReference type="SUPFAM" id="SSF81296">
    <property type="entry name" value="E set domains"/>
    <property type="match status" value="1"/>
</dbReference>
<name>A0A1G4J0F1_9SACH</name>
<dbReference type="PANTHER" id="PTHR11188">
    <property type="entry name" value="ARRESTIN DOMAIN CONTAINING PROTEIN"/>
    <property type="match status" value="1"/>
</dbReference>
<dbReference type="Gene3D" id="2.60.40.640">
    <property type="match status" value="2"/>
</dbReference>
<dbReference type="Pfam" id="PF00339">
    <property type="entry name" value="Arrestin_N"/>
    <property type="match status" value="1"/>
</dbReference>
<dbReference type="GO" id="GO:0009898">
    <property type="term" value="C:cytoplasmic side of plasma membrane"/>
    <property type="evidence" value="ECO:0007669"/>
    <property type="project" value="EnsemblFungi"/>
</dbReference>
<dbReference type="GO" id="GO:0005829">
    <property type="term" value="C:cytosol"/>
    <property type="evidence" value="ECO:0007669"/>
    <property type="project" value="TreeGrafter"/>
</dbReference>
<dbReference type="AlphaFoldDB" id="A0A1G4J0F1"/>
<evidence type="ECO:0000313" key="5">
    <source>
        <dbReference type="EMBL" id="SCU83048.1"/>
    </source>
</evidence>
<dbReference type="OrthoDB" id="7785529at2759"/>
<comment type="similarity">
    <text evidence="1">Belongs to the arrestin family. PalF/RIM8 subfamily.</text>
</comment>
<proteinExistence type="inferred from homology"/>
<sequence>MGLLTRIKASHYRKEEIGEPGLSGLIDKTGKKSYNYSGSGNFKAGSPARDFYINQEAPHHVWKPNEYICGEVVLVLKQSLENVAVTLSLVGEVKIRGLGPRTRSEKLFERSTVVYGEQQDVPSNSEESVLNGLTKGEHRFPFRLKLPSNNIFTSIKFERGSVSYCLRCTLEPILGQNMNKVIASCEKNISVKVPLDVSKVPKPKTKTVVLQSPSAVKHNKTEQDSSSSYTKRTTGSRNSGSTVVSSGTSKTVTISVDLPSSGYVIGEVIPIKLQLDHYREYSHSAGLIATLVRICRVGDATKENLIETYRKDICQTVSPIYVNPETLGCCVTVYLKVPLDAFPTLQLPNKRFTFQYYVEVLVNLSKKNLAYTESNRVVDTTNNSPVSNLPGKSIEETLTFLQRKMQPGLASKSFQDDDRESMIFYQDMINVDKLKRLRNVTGMSIEVVVGTTRSVSENEAPEQSLSTSPSAVLPVAEAVEDEHEIAGSTVAEHPTHPINSEDYTYTRESKRYEAPRPNYWFDHEELSSLPLPVYTPNGHINIKEDKDEMELQRLKELESEPPMTI</sequence>
<dbReference type="GO" id="GO:0031625">
    <property type="term" value="F:ubiquitin protein ligase binding"/>
    <property type="evidence" value="ECO:0007669"/>
    <property type="project" value="TreeGrafter"/>
</dbReference>
<dbReference type="GO" id="GO:0070086">
    <property type="term" value="P:ubiquitin-dependent endocytosis"/>
    <property type="evidence" value="ECO:0007669"/>
    <property type="project" value="EnsemblFungi"/>
</dbReference>
<dbReference type="InterPro" id="IPR014756">
    <property type="entry name" value="Ig_E-set"/>
</dbReference>
<protein>
    <recommendedName>
        <fullName evidence="2">pH-response regulator protein palF/RIM8</fullName>
    </recommendedName>
</protein>
<reference evidence="6" key="1">
    <citation type="submission" date="2016-03" db="EMBL/GenBank/DDBJ databases">
        <authorList>
            <person name="Devillers H."/>
        </authorList>
    </citation>
    <scope>NUCLEOTIDE SEQUENCE [LARGE SCALE GENOMIC DNA]</scope>
</reference>
<dbReference type="PANTHER" id="PTHR11188:SF161">
    <property type="entry name" value="PH-RESPONSE REGULATOR PROTEIN PALF_RIM8"/>
    <property type="match status" value="1"/>
</dbReference>
<keyword evidence="6" id="KW-1185">Reference proteome</keyword>
<evidence type="ECO:0000256" key="1">
    <source>
        <dbReference type="ARBA" id="ARBA00037950"/>
    </source>
</evidence>
<dbReference type="GO" id="GO:0030674">
    <property type="term" value="F:protein-macromolecule adaptor activity"/>
    <property type="evidence" value="ECO:0007669"/>
    <property type="project" value="TreeGrafter"/>
</dbReference>
<dbReference type="STRING" id="1266660.A0A1G4J0F1"/>
<dbReference type="Proteomes" id="UP000190274">
    <property type="component" value="Chromosome C"/>
</dbReference>
<dbReference type="InterPro" id="IPR011022">
    <property type="entry name" value="Arrestin_C-like"/>
</dbReference>
<evidence type="ECO:0000259" key="4">
    <source>
        <dbReference type="SMART" id="SM01017"/>
    </source>
</evidence>
<dbReference type="SMART" id="SM01017">
    <property type="entry name" value="Arrestin_C"/>
    <property type="match status" value="1"/>
</dbReference>
<dbReference type="GO" id="GO:0071230">
    <property type="term" value="P:cellular response to amino acid stimulus"/>
    <property type="evidence" value="ECO:0007669"/>
    <property type="project" value="EnsemblFungi"/>
</dbReference>